<dbReference type="PANTHER" id="PTHR33692:SF1">
    <property type="entry name" value="RIBOSOME MATURATION FACTOR RIMM"/>
    <property type="match status" value="1"/>
</dbReference>
<dbReference type="GO" id="GO:0005840">
    <property type="term" value="C:ribosome"/>
    <property type="evidence" value="ECO:0007669"/>
    <property type="project" value="InterPro"/>
</dbReference>
<protein>
    <recommendedName>
        <fullName evidence="5">Ribosome maturation factor RimM</fullName>
    </recommendedName>
</protein>
<dbReference type="HAMAP" id="MF_00014">
    <property type="entry name" value="Ribosome_mat_RimM"/>
    <property type="match status" value="1"/>
</dbReference>
<comment type="function">
    <text evidence="5">An accessory protein needed during the final step in the assembly of 30S ribosomal subunit, possibly for assembly of the head region. Essential for efficient processing of 16S rRNA. May be needed both before and after RbfA during the maturation of 16S rRNA. It has affinity for free ribosomal 30S subunits but not for 70S ribosomes.</text>
</comment>
<evidence type="ECO:0000313" key="9">
    <source>
        <dbReference type="Proteomes" id="UP000246635"/>
    </source>
</evidence>
<dbReference type="NCBIfam" id="TIGR02273">
    <property type="entry name" value="16S_RimM"/>
    <property type="match status" value="1"/>
</dbReference>
<keyword evidence="3 5" id="KW-0698">rRNA processing</keyword>
<dbReference type="GO" id="GO:0043022">
    <property type="term" value="F:ribosome binding"/>
    <property type="evidence" value="ECO:0007669"/>
    <property type="project" value="InterPro"/>
</dbReference>
<accession>A0A2V2YYL8</accession>
<evidence type="ECO:0000256" key="4">
    <source>
        <dbReference type="ARBA" id="ARBA00023186"/>
    </source>
</evidence>
<dbReference type="GO" id="GO:0042274">
    <property type="term" value="P:ribosomal small subunit biogenesis"/>
    <property type="evidence" value="ECO:0007669"/>
    <property type="project" value="UniProtKB-UniRule"/>
</dbReference>
<dbReference type="Gene3D" id="2.30.30.240">
    <property type="entry name" value="PRC-barrel domain"/>
    <property type="match status" value="1"/>
</dbReference>
<dbReference type="SUPFAM" id="SSF50346">
    <property type="entry name" value="PRC-barrel domain"/>
    <property type="match status" value="1"/>
</dbReference>
<evidence type="ECO:0000256" key="2">
    <source>
        <dbReference type="ARBA" id="ARBA00022517"/>
    </source>
</evidence>
<dbReference type="InterPro" id="IPR009000">
    <property type="entry name" value="Transl_B-barrel_sf"/>
</dbReference>
<gene>
    <name evidence="5" type="primary">rimM</name>
    <name evidence="8" type="ORF">DFQ01_103274</name>
</gene>
<keyword evidence="9" id="KW-1185">Reference proteome</keyword>
<comment type="subunit">
    <text evidence="5">Binds ribosomal protein uS19.</text>
</comment>
<comment type="subcellular location">
    <subcellularLocation>
        <location evidence="5">Cytoplasm</location>
    </subcellularLocation>
</comment>
<comment type="caution">
    <text evidence="8">The sequence shown here is derived from an EMBL/GenBank/DDBJ whole genome shotgun (WGS) entry which is preliminary data.</text>
</comment>
<feature type="domain" description="RimM N-terminal" evidence="6">
    <location>
        <begin position="7"/>
        <end position="92"/>
    </location>
</feature>
<dbReference type="Proteomes" id="UP000246635">
    <property type="component" value="Unassembled WGS sequence"/>
</dbReference>
<dbReference type="OrthoDB" id="9810331at2"/>
<dbReference type="InterPro" id="IPR011961">
    <property type="entry name" value="RimM"/>
</dbReference>
<dbReference type="Pfam" id="PF01782">
    <property type="entry name" value="RimM"/>
    <property type="match status" value="1"/>
</dbReference>
<sequence length="177" mass="19997">MADKWFTVGKLVNTHGIRGEVKIWPQTDFPEVRFAKGNVLTLVDEEKGAPSFQVEIVSARLQKNVYIVKLKGYDNINDIEKYKGWTFKVSENDLVELPEHEYYYHQIIGCTVVTDEGVELGQVTEILSPGANDVWVVKGKDERGKSREVLLPVIDEVLLNVDVEAKAIKVKLLEGLI</sequence>
<evidence type="ECO:0000259" key="6">
    <source>
        <dbReference type="Pfam" id="PF01782"/>
    </source>
</evidence>
<dbReference type="RefSeq" id="WP_110043049.1">
    <property type="nucleotide sequence ID" value="NZ_CP054612.1"/>
</dbReference>
<comment type="domain">
    <text evidence="5">The PRC barrel domain binds ribosomal protein uS19.</text>
</comment>
<dbReference type="InterPro" id="IPR036976">
    <property type="entry name" value="RimM_N_sf"/>
</dbReference>
<keyword evidence="1 5" id="KW-0963">Cytoplasm</keyword>
<dbReference type="GO" id="GO:0005737">
    <property type="term" value="C:cytoplasm"/>
    <property type="evidence" value="ECO:0007669"/>
    <property type="project" value="UniProtKB-SubCell"/>
</dbReference>
<dbReference type="EMBL" id="QGTQ01000003">
    <property type="protein sequence ID" value="PWW06371.1"/>
    <property type="molecule type" value="Genomic_DNA"/>
</dbReference>
<dbReference type="InterPro" id="IPR056792">
    <property type="entry name" value="PRC_RimM"/>
</dbReference>
<proteinExistence type="inferred from homology"/>
<dbReference type="InterPro" id="IPR002676">
    <property type="entry name" value="RimM_N"/>
</dbReference>
<reference evidence="8 9" key="1">
    <citation type="submission" date="2018-05" db="EMBL/GenBank/DDBJ databases">
        <title>Genomic Encyclopedia of Type Strains, Phase III (KMG-III): the genomes of soil and plant-associated and newly described type strains.</title>
        <authorList>
            <person name="Whitman W."/>
        </authorList>
    </citation>
    <scope>NUCLEOTIDE SEQUENCE [LARGE SCALE GENOMIC DNA]</scope>
    <source>
        <strain evidence="8 9">CECT 5696</strain>
    </source>
</reference>
<evidence type="ECO:0000256" key="3">
    <source>
        <dbReference type="ARBA" id="ARBA00022552"/>
    </source>
</evidence>
<evidence type="ECO:0000259" key="7">
    <source>
        <dbReference type="Pfam" id="PF24986"/>
    </source>
</evidence>
<dbReference type="Gene3D" id="2.40.30.60">
    <property type="entry name" value="RimM"/>
    <property type="match status" value="1"/>
</dbReference>
<dbReference type="SUPFAM" id="SSF50447">
    <property type="entry name" value="Translation proteins"/>
    <property type="match status" value="1"/>
</dbReference>
<evidence type="ECO:0000256" key="1">
    <source>
        <dbReference type="ARBA" id="ARBA00022490"/>
    </source>
</evidence>
<dbReference type="AlphaFoldDB" id="A0A2V2YYL8"/>
<dbReference type="PANTHER" id="PTHR33692">
    <property type="entry name" value="RIBOSOME MATURATION FACTOR RIMM"/>
    <property type="match status" value="1"/>
</dbReference>
<name>A0A2V2YYL8_9BACL</name>
<evidence type="ECO:0000256" key="5">
    <source>
        <dbReference type="HAMAP-Rule" id="MF_00014"/>
    </source>
</evidence>
<feature type="domain" description="Ribosome maturation factor RimM PRC barrel" evidence="7">
    <location>
        <begin position="105"/>
        <end position="176"/>
    </location>
</feature>
<comment type="similarity">
    <text evidence="5">Belongs to the RimM family.</text>
</comment>
<dbReference type="InterPro" id="IPR011033">
    <property type="entry name" value="PRC_barrel-like_sf"/>
</dbReference>
<organism evidence="8 9">
    <name type="scientific">Paenibacillus cellulosilyticus</name>
    <dbReference type="NCBI Taxonomy" id="375489"/>
    <lineage>
        <taxon>Bacteria</taxon>
        <taxon>Bacillati</taxon>
        <taxon>Bacillota</taxon>
        <taxon>Bacilli</taxon>
        <taxon>Bacillales</taxon>
        <taxon>Paenibacillaceae</taxon>
        <taxon>Paenibacillus</taxon>
    </lineage>
</organism>
<keyword evidence="4 5" id="KW-0143">Chaperone</keyword>
<dbReference type="GO" id="GO:0006364">
    <property type="term" value="P:rRNA processing"/>
    <property type="evidence" value="ECO:0007669"/>
    <property type="project" value="UniProtKB-UniRule"/>
</dbReference>
<evidence type="ECO:0000313" key="8">
    <source>
        <dbReference type="EMBL" id="PWW06371.1"/>
    </source>
</evidence>
<keyword evidence="2 5" id="KW-0690">Ribosome biogenesis</keyword>
<dbReference type="Pfam" id="PF24986">
    <property type="entry name" value="PRC_RimM"/>
    <property type="match status" value="1"/>
</dbReference>